<evidence type="ECO:0000313" key="1">
    <source>
        <dbReference type="EMBL" id="MBW4432552.1"/>
    </source>
</evidence>
<dbReference type="EMBL" id="JAHHHW010000087">
    <property type="protein sequence ID" value="MBW4432552.1"/>
    <property type="molecule type" value="Genomic_DNA"/>
</dbReference>
<name>A0A9E3LT96_9NOST</name>
<organism evidence="1 2">
    <name type="scientific">Pelatocladus maniniholoensis HA4357-MV3</name>
    <dbReference type="NCBI Taxonomy" id="1117104"/>
    <lineage>
        <taxon>Bacteria</taxon>
        <taxon>Bacillati</taxon>
        <taxon>Cyanobacteriota</taxon>
        <taxon>Cyanophyceae</taxon>
        <taxon>Nostocales</taxon>
        <taxon>Nostocaceae</taxon>
        <taxon>Pelatocladus</taxon>
    </lineage>
</organism>
<dbReference type="AlphaFoldDB" id="A0A9E3LT96"/>
<dbReference type="Proteomes" id="UP000813215">
    <property type="component" value="Unassembled WGS sequence"/>
</dbReference>
<sequence>MNKLISSFNKLTGKLLCNSDETQMQFLHNSLDKENINDCDYYAQQVTVDLIQEYEDDAELLSIFQQAVLMRIRKTNKTAGKANIRQLKQ</sequence>
<protein>
    <submittedName>
        <fullName evidence="1">Uncharacterized protein</fullName>
    </submittedName>
</protein>
<reference evidence="1" key="1">
    <citation type="submission" date="2021-05" db="EMBL/GenBank/DDBJ databases">
        <authorList>
            <person name="Pietrasiak N."/>
            <person name="Ward R."/>
            <person name="Stajich J.E."/>
            <person name="Kurbessoian T."/>
        </authorList>
    </citation>
    <scope>NUCLEOTIDE SEQUENCE</scope>
    <source>
        <strain evidence="1">HA4357-MV3</strain>
    </source>
</reference>
<gene>
    <name evidence="1" type="ORF">KME28_12665</name>
</gene>
<proteinExistence type="predicted"/>
<evidence type="ECO:0000313" key="2">
    <source>
        <dbReference type="Proteomes" id="UP000813215"/>
    </source>
</evidence>
<reference evidence="1" key="2">
    <citation type="journal article" date="2022" name="Microbiol. Resour. Announc.">
        <title>Metagenome Sequencing to Explore Phylogenomics of Terrestrial Cyanobacteria.</title>
        <authorList>
            <person name="Ward R.D."/>
            <person name="Stajich J.E."/>
            <person name="Johansen J.R."/>
            <person name="Huntemann M."/>
            <person name="Clum A."/>
            <person name="Foster B."/>
            <person name="Foster B."/>
            <person name="Roux S."/>
            <person name="Palaniappan K."/>
            <person name="Varghese N."/>
            <person name="Mukherjee S."/>
            <person name="Reddy T.B.K."/>
            <person name="Daum C."/>
            <person name="Copeland A."/>
            <person name="Chen I.A."/>
            <person name="Ivanova N.N."/>
            <person name="Kyrpides N.C."/>
            <person name="Shapiro N."/>
            <person name="Eloe-Fadrosh E.A."/>
            <person name="Pietrasiak N."/>
        </authorList>
    </citation>
    <scope>NUCLEOTIDE SEQUENCE</scope>
    <source>
        <strain evidence="1">HA4357-MV3</strain>
    </source>
</reference>
<accession>A0A9E3LT96</accession>
<comment type="caution">
    <text evidence="1">The sequence shown here is derived from an EMBL/GenBank/DDBJ whole genome shotgun (WGS) entry which is preliminary data.</text>
</comment>